<dbReference type="Gene3D" id="6.10.140.1460">
    <property type="match status" value="1"/>
</dbReference>
<gene>
    <name evidence="16" type="primary">LOC111598072</name>
</gene>
<feature type="signal peptide" evidence="13">
    <location>
        <begin position="1"/>
        <end position="17"/>
    </location>
</feature>
<evidence type="ECO:0000256" key="9">
    <source>
        <dbReference type="ARBA" id="ARBA00022964"/>
    </source>
</evidence>
<evidence type="ECO:0000256" key="3">
    <source>
        <dbReference type="ARBA" id="ARBA00004319"/>
    </source>
</evidence>
<dbReference type="InterPro" id="IPR011990">
    <property type="entry name" value="TPR-like_helical_dom_sf"/>
</dbReference>
<evidence type="ECO:0000256" key="11">
    <source>
        <dbReference type="ARBA" id="ARBA00023004"/>
    </source>
</evidence>
<organism evidence="15 16">
    <name type="scientific">Drosophila hydei</name>
    <name type="common">Fruit fly</name>
    <dbReference type="NCBI Taxonomy" id="7224"/>
    <lineage>
        <taxon>Eukaryota</taxon>
        <taxon>Metazoa</taxon>
        <taxon>Ecdysozoa</taxon>
        <taxon>Arthropoda</taxon>
        <taxon>Hexapoda</taxon>
        <taxon>Insecta</taxon>
        <taxon>Pterygota</taxon>
        <taxon>Neoptera</taxon>
        <taxon>Endopterygota</taxon>
        <taxon>Diptera</taxon>
        <taxon>Brachycera</taxon>
        <taxon>Muscomorpha</taxon>
        <taxon>Ephydroidea</taxon>
        <taxon>Drosophilidae</taxon>
        <taxon>Drosophila</taxon>
    </lineage>
</organism>
<dbReference type="PANTHER" id="PTHR10869:SF244">
    <property type="entry name" value="PROLYL 4-HYDROXYLASE SUBUNIT ALPHA-2"/>
    <property type="match status" value="1"/>
</dbReference>
<evidence type="ECO:0000256" key="10">
    <source>
        <dbReference type="ARBA" id="ARBA00023002"/>
    </source>
</evidence>
<dbReference type="GO" id="GO:0005788">
    <property type="term" value="C:endoplasmic reticulum lumen"/>
    <property type="evidence" value="ECO:0007669"/>
    <property type="project" value="UniProtKB-SubCell"/>
</dbReference>
<dbReference type="Proteomes" id="UP000504633">
    <property type="component" value="Unplaced"/>
</dbReference>
<evidence type="ECO:0000256" key="8">
    <source>
        <dbReference type="ARBA" id="ARBA00022896"/>
    </source>
</evidence>
<evidence type="ECO:0000256" key="6">
    <source>
        <dbReference type="ARBA" id="ARBA00022723"/>
    </source>
</evidence>
<evidence type="ECO:0000256" key="13">
    <source>
        <dbReference type="SAM" id="SignalP"/>
    </source>
</evidence>
<evidence type="ECO:0000313" key="15">
    <source>
        <dbReference type="Proteomes" id="UP000504633"/>
    </source>
</evidence>
<dbReference type="GO" id="GO:0005506">
    <property type="term" value="F:iron ion binding"/>
    <property type="evidence" value="ECO:0007669"/>
    <property type="project" value="InterPro"/>
</dbReference>
<dbReference type="InterPro" id="IPR045054">
    <property type="entry name" value="P4HA-like"/>
</dbReference>
<evidence type="ECO:0000256" key="2">
    <source>
        <dbReference type="ARBA" id="ARBA00002035"/>
    </source>
</evidence>
<keyword evidence="8" id="KW-0847">Vitamin C</keyword>
<reference evidence="16" key="1">
    <citation type="submission" date="2025-08" db="UniProtKB">
        <authorList>
            <consortium name="RefSeq"/>
        </authorList>
    </citation>
    <scope>IDENTIFICATION</scope>
    <source>
        <strain evidence="16">15085-1641.00</strain>
        <tissue evidence="16">Whole body</tissue>
    </source>
</reference>
<evidence type="ECO:0000256" key="1">
    <source>
        <dbReference type="ARBA" id="ARBA00001961"/>
    </source>
</evidence>
<dbReference type="Pfam" id="PF08336">
    <property type="entry name" value="P4Ha_N"/>
    <property type="match status" value="1"/>
</dbReference>
<dbReference type="GeneID" id="111598072"/>
<dbReference type="PANTHER" id="PTHR10869">
    <property type="entry name" value="PROLYL 4-HYDROXYLASE ALPHA SUBUNIT"/>
    <property type="match status" value="1"/>
</dbReference>
<dbReference type="GO" id="GO:0031418">
    <property type="term" value="F:L-ascorbic acid binding"/>
    <property type="evidence" value="ECO:0007669"/>
    <property type="project" value="UniProtKB-KW"/>
</dbReference>
<dbReference type="InterPro" id="IPR005123">
    <property type="entry name" value="Oxoglu/Fe-dep_dioxygenase_dom"/>
</dbReference>
<keyword evidence="6" id="KW-0479">Metal-binding</keyword>
<evidence type="ECO:0000256" key="12">
    <source>
        <dbReference type="ARBA" id="ARBA00023180"/>
    </source>
</evidence>
<keyword evidence="7" id="KW-0256">Endoplasmic reticulum</keyword>
<dbReference type="InterPro" id="IPR013547">
    <property type="entry name" value="P4H_N"/>
</dbReference>
<dbReference type="InterPro" id="IPR006620">
    <property type="entry name" value="Pro_4_hyd_alph"/>
</dbReference>
<keyword evidence="11" id="KW-0408">Iron</keyword>
<protein>
    <recommendedName>
        <fullName evidence="5">procollagen-proline 4-dioxygenase</fullName>
        <ecNumber evidence="5">1.14.11.2</ecNumber>
    </recommendedName>
</protein>
<sequence length="541" mass="61309">MLPFCLLLLQLLPLAAGKKNVATSAHDMIRVLEGEDDLLKDLRLYVWALERKVTTTRVILDDAIARQQQSLSDPATYVANPLISLPLVRRMHMDAGKILKYLRQEAGADLQRISDYRLDVITEADLEQAAQGLLRTQQFHGLSERDLAQGLPGAKQYNARLKTPDCVALAQHLFMKGEDEQAKQWLRLALDLYGGVPERVNQLLQIDRKSILREIVETHASRENWQGVRAVLEQMLELGQDKQHVSVLLKTVNHHLRHWQICRGHSQSLVSDSLRCRYNTQSAPFLRLAPLKLEQLSIDPHVVLCHNAIHATELEHIIQLSRPHLKRALVGRGIVNEKRFTMDAAVDLNATPQGRTLRQRLEDMSGFDLSNSDKLALINYGIGGQYSMHMDCWHSKDNAAYEAYIRNNRIATILLYLTDVQLGGITSFPALGLGVQPSKGSALIWHNMDNEAECDQRTLHAACPILLGNRWARYSFPSHVRLLQFPVYNENCPPTLERHSLLVLLLHCGKFLFAKFFSSGKSKYAEGTSNDEMAMENQFQF</sequence>
<keyword evidence="12" id="KW-0325">Glycoprotein</keyword>
<dbReference type="Pfam" id="PF13640">
    <property type="entry name" value="2OG-FeII_Oxy_3"/>
    <property type="match status" value="1"/>
</dbReference>
<keyword evidence="9" id="KW-0223">Dioxygenase</keyword>
<evidence type="ECO:0000313" key="16">
    <source>
        <dbReference type="RefSeq" id="XP_023168876.2"/>
    </source>
</evidence>
<keyword evidence="13" id="KW-0732">Signal</keyword>
<name>A0A6J1LXW7_DROHY</name>
<dbReference type="RefSeq" id="XP_023168876.2">
    <property type="nucleotide sequence ID" value="XM_023313108.2"/>
</dbReference>
<accession>A0A6J1LXW7</accession>
<dbReference type="Gene3D" id="1.25.40.10">
    <property type="entry name" value="Tetratricopeptide repeat domain"/>
    <property type="match status" value="1"/>
</dbReference>
<keyword evidence="15" id="KW-1185">Reference proteome</keyword>
<feature type="domain" description="Fe2OG dioxygenase" evidence="14">
    <location>
        <begin position="371"/>
        <end position="482"/>
    </location>
</feature>
<dbReference type="EC" id="1.14.11.2" evidence="5"/>
<comment type="similarity">
    <text evidence="4">Belongs to the P4HA family.</text>
</comment>
<keyword evidence="10" id="KW-0560">Oxidoreductase</keyword>
<comment type="cofactor">
    <cofactor evidence="1">
        <name>L-ascorbate</name>
        <dbReference type="ChEBI" id="CHEBI:38290"/>
    </cofactor>
</comment>
<dbReference type="GO" id="GO:0004656">
    <property type="term" value="F:procollagen-proline 4-dioxygenase activity"/>
    <property type="evidence" value="ECO:0007669"/>
    <property type="project" value="UniProtKB-EC"/>
</dbReference>
<comment type="function">
    <text evidence="2">Catalyzes the post-translational formation of 4-hydroxyproline in -Xaa-Pro-Gly- sequences in collagens and other proteins.</text>
</comment>
<dbReference type="SMART" id="SM00702">
    <property type="entry name" value="P4Hc"/>
    <property type="match status" value="1"/>
</dbReference>
<evidence type="ECO:0000256" key="4">
    <source>
        <dbReference type="ARBA" id="ARBA00006511"/>
    </source>
</evidence>
<dbReference type="PROSITE" id="PS51471">
    <property type="entry name" value="FE2OG_OXY"/>
    <property type="match status" value="1"/>
</dbReference>
<dbReference type="AlphaFoldDB" id="A0A6J1LXW7"/>
<evidence type="ECO:0000256" key="7">
    <source>
        <dbReference type="ARBA" id="ARBA00022824"/>
    </source>
</evidence>
<dbReference type="InterPro" id="IPR044862">
    <property type="entry name" value="Pro_4_hyd_alph_FE2OG_OXY"/>
</dbReference>
<dbReference type="OrthoDB" id="420380at2759"/>
<comment type="subcellular location">
    <subcellularLocation>
        <location evidence="3">Endoplasmic reticulum lumen</location>
    </subcellularLocation>
</comment>
<dbReference type="KEGG" id="dhe:111598072"/>
<evidence type="ECO:0000256" key="5">
    <source>
        <dbReference type="ARBA" id="ARBA00012269"/>
    </source>
</evidence>
<feature type="chain" id="PRO_5027076662" description="procollagen-proline 4-dioxygenase" evidence="13">
    <location>
        <begin position="18"/>
        <end position="541"/>
    </location>
</feature>
<proteinExistence type="inferred from homology"/>
<dbReference type="Gene3D" id="2.60.120.620">
    <property type="entry name" value="q2cbj1_9rhob like domain"/>
    <property type="match status" value="1"/>
</dbReference>
<evidence type="ECO:0000259" key="14">
    <source>
        <dbReference type="PROSITE" id="PS51471"/>
    </source>
</evidence>